<keyword evidence="1" id="KW-0472">Membrane</keyword>
<feature type="transmembrane region" description="Helical" evidence="1">
    <location>
        <begin position="21"/>
        <end position="42"/>
    </location>
</feature>
<dbReference type="EMBL" id="DUZY01000001">
    <property type="protein sequence ID" value="DAD23954.1"/>
    <property type="molecule type" value="Genomic_DNA"/>
</dbReference>
<sequence length="44" mass="5047">MVQGMVDYKGCRVSRSKSGSWRSASFIICEFFSKLIFFFGLLNC</sequence>
<accession>A0A822XQR8</accession>
<keyword evidence="3" id="KW-1185">Reference proteome</keyword>
<keyword evidence="1" id="KW-0812">Transmembrane</keyword>
<evidence type="ECO:0000313" key="3">
    <source>
        <dbReference type="Proteomes" id="UP000607653"/>
    </source>
</evidence>
<protein>
    <submittedName>
        <fullName evidence="2">Uncharacterized protein</fullName>
    </submittedName>
</protein>
<organism evidence="2 3">
    <name type="scientific">Nelumbo nucifera</name>
    <name type="common">Sacred lotus</name>
    <dbReference type="NCBI Taxonomy" id="4432"/>
    <lineage>
        <taxon>Eukaryota</taxon>
        <taxon>Viridiplantae</taxon>
        <taxon>Streptophyta</taxon>
        <taxon>Embryophyta</taxon>
        <taxon>Tracheophyta</taxon>
        <taxon>Spermatophyta</taxon>
        <taxon>Magnoliopsida</taxon>
        <taxon>Proteales</taxon>
        <taxon>Nelumbonaceae</taxon>
        <taxon>Nelumbo</taxon>
    </lineage>
</organism>
<evidence type="ECO:0000256" key="1">
    <source>
        <dbReference type="SAM" id="Phobius"/>
    </source>
</evidence>
<dbReference type="AlphaFoldDB" id="A0A822XQR8"/>
<dbReference type="Proteomes" id="UP000607653">
    <property type="component" value="Unassembled WGS sequence"/>
</dbReference>
<keyword evidence="1" id="KW-1133">Transmembrane helix</keyword>
<reference evidence="2 3" key="1">
    <citation type="journal article" date="2020" name="Mol. Biol. Evol.">
        <title>Distinct Expression and Methylation Patterns for Genes with Different Fates following a Single Whole-Genome Duplication in Flowering Plants.</title>
        <authorList>
            <person name="Shi T."/>
            <person name="Rahmani R.S."/>
            <person name="Gugger P.F."/>
            <person name="Wang M."/>
            <person name="Li H."/>
            <person name="Zhang Y."/>
            <person name="Li Z."/>
            <person name="Wang Q."/>
            <person name="Van de Peer Y."/>
            <person name="Marchal K."/>
            <person name="Chen J."/>
        </authorList>
    </citation>
    <scope>NUCLEOTIDE SEQUENCE [LARGE SCALE GENOMIC DNA]</scope>
    <source>
        <tissue evidence="2">Leaf</tissue>
    </source>
</reference>
<proteinExistence type="predicted"/>
<evidence type="ECO:0000313" key="2">
    <source>
        <dbReference type="EMBL" id="DAD23954.1"/>
    </source>
</evidence>
<name>A0A822XQR8_NELNU</name>
<comment type="caution">
    <text evidence="2">The sequence shown here is derived from an EMBL/GenBank/DDBJ whole genome shotgun (WGS) entry which is preliminary data.</text>
</comment>
<gene>
    <name evidence="2" type="ORF">HUJ06_025417</name>
</gene>